<dbReference type="Pfam" id="PF01668">
    <property type="entry name" value="SmpB"/>
    <property type="match status" value="1"/>
</dbReference>
<keyword evidence="1" id="KW-0963">Cytoplasm</keyword>
<dbReference type="NCBIfam" id="TIGR00086">
    <property type="entry name" value="smpB"/>
    <property type="match status" value="1"/>
</dbReference>
<dbReference type="GO" id="GO:0005829">
    <property type="term" value="C:cytosol"/>
    <property type="evidence" value="ECO:0007669"/>
    <property type="project" value="TreeGrafter"/>
</dbReference>
<comment type="caution">
    <text evidence="4">The sequence shown here is derived from an EMBL/GenBank/DDBJ whole genome shotgun (WGS) entry which is preliminary data.</text>
</comment>
<evidence type="ECO:0000256" key="1">
    <source>
        <dbReference type="ARBA" id="ARBA00022490"/>
    </source>
</evidence>
<organism evidence="4">
    <name type="scientific">bioreactor metagenome</name>
    <dbReference type="NCBI Taxonomy" id="1076179"/>
    <lineage>
        <taxon>unclassified sequences</taxon>
        <taxon>metagenomes</taxon>
        <taxon>ecological metagenomes</taxon>
    </lineage>
</organism>
<dbReference type="GO" id="GO:0070930">
    <property type="term" value="P:trans-translation-dependent protein tagging"/>
    <property type="evidence" value="ECO:0007669"/>
    <property type="project" value="TreeGrafter"/>
</dbReference>
<name>A0A644VLP6_9ZZZZ</name>
<evidence type="ECO:0000256" key="2">
    <source>
        <dbReference type="ARBA" id="ARBA00022884"/>
    </source>
</evidence>
<dbReference type="InterPro" id="IPR020081">
    <property type="entry name" value="SsrA-bd_prot_CS"/>
</dbReference>
<dbReference type="PANTHER" id="PTHR30308:SF2">
    <property type="entry name" value="SSRA-BINDING PROTEIN"/>
    <property type="match status" value="1"/>
</dbReference>
<feature type="region of interest" description="Disordered" evidence="3">
    <location>
        <begin position="136"/>
        <end position="155"/>
    </location>
</feature>
<dbReference type="InterPro" id="IPR000037">
    <property type="entry name" value="SsrA-bd_prot"/>
</dbReference>
<dbReference type="PROSITE" id="PS01317">
    <property type="entry name" value="SSRP"/>
    <property type="match status" value="1"/>
</dbReference>
<dbReference type="HAMAP" id="MF_00023">
    <property type="entry name" value="SmpB"/>
    <property type="match status" value="1"/>
</dbReference>
<reference evidence="4" key="1">
    <citation type="submission" date="2019-08" db="EMBL/GenBank/DDBJ databases">
        <authorList>
            <person name="Kucharzyk K."/>
            <person name="Murdoch R.W."/>
            <person name="Higgins S."/>
            <person name="Loffler F."/>
        </authorList>
    </citation>
    <scope>NUCLEOTIDE SEQUENCE</scope>
</reference>
<dbReference type="Gene3D" id="2.40.280.10">
    <property type="match status" value="1"/>
</dbReference>
<dbReference type="NCBIfam" id="NF003843">
    <property type="entry name" value="PRK05422.1"/>
    <property type="match status" value="1"/>
</dbReference>
<protein>
    <submittedName>
        <fullName evidence="4">SsrA-binding protein</fullName>
    </submittedName>
</protein>
<evidence type="ECO:0000256" key="3">
    <source>
        <dbReference type="SAM" id="MobiDB-lite"/>
    </source>
</evidence>
<accession>A0A644VLP6</accession>
<evidence type="ECO:0000313" key="4">
    <source>
        <dbReference type="EMBL" id="MPL92268.1"/>
    </source>
</evidence>
<gene>
    <name evidence="4" type="primary">smpB_11</name>
    <name evidence="4" type="ORF">SDC9_38366</name>
</gene>
<proteinExistence type="inferred from homology"/>
<dbReference type="EMBL" id="VSSQ01000353">
    <property type="protein sequence ID" value="MPL92268.1"/>
    <property type="molecule type" value="Genomic_DNA"/>
</dbReference>
<dbReference type="InterPro" id="IPR023620">
    <property type="entry name" value="SmpB"/>
</dbReference>
<dbReference type="SUPFAM" id="SSF74982">
    <property type="entry name" value="Small protein B (SmpB)"/>
    <property type="match status" value="1"/>
</dbReference>
<keyword evidence="2" id="KW-0694">RNA-binding</keyword>
<dbReference type="GO" id="GO:0003723">
    <property type="term" value="F:RNA binding"/>
    <property type="evidence" value="ECO:0007669"/>
    <property type="project" value="UniProtKB-KW"/>
</dbReference>
<sequence length="155" mass="18193">MEIEEKHIIDIRNKRATFEYFLLQTFVAGMQLYGTEIKSIRQGKANLSDAYCSFVGEELWVNNLHIAEYKFGSYYNHEAKRARKLLLNKNELRKLLSKTKEKGLTIIPVLLFVDSRGYAKLEIALAKGKKSYDKRESIKANDSKREMDRMMKKEY</sequence>
<dbReference type="PANTHER" id="PTHR30308">
    <property type="entry name" value="TMRNA-BINDING COMPONENT OF TRANS-TRANSLATION TAGGING COMPLEX"/>
    <property type="match status" value="1"/>
</dbReference>
<dbReference type="AlphaFoldDB" id="A0A644VLP6"/>